<protein>
    <submittedName>
        <fullName evidence="2">Phosphosulfolactate synthase</fullName>
    </submittedName>
</protein>
<dbReference type="Pfam" id="PF02679">
    <property type="entry name" value="ComA"/>
    <property type="match status" value="1"/>
</dbReference>
<dbReference type="RefSeq" id="WP_338452262.1">
    <property type="nucleotide sequence ID" value="NZ_CP137640.1"/>
</dbReference>
<organism evidence="2 3">
    <name type="scientific">Niallia oryzisoli</name>
    <dbReference type="NCBI Taxonomy" id="1737571"/>
    <lineage>
        <taxon>Bacteria</taxon>
        <taxon>Bacillati</taxon>
        <taxon>Bacillota</taxon>
        <taxon>Bacilli</taxon>
        <taxon>Bacillales</taxon>
        <taxon>Bacillaceae</taxon>
        <taxon>Niallia</taxon>
    </lineage>
</organism>
<accession>A0ABZ2CK12</accession>
<evidence type="ECO:0000313" key="2">
    <source>
        <dbReference type="EMBL" id="WVX83378.1"/>
    </source>
</evidence>
<dbReference type="SUPFAM" id="SSF102110">
    <property type="entry name" value="(2r)-phospho-3-sulfolactate synthase ComA"/>
    <property type="match status" value="1"/>
</dbReference>
<sequence>MEFLDLPKRTSRSRKFGLTSIIDKGTPIGELENLLKDYHHIIDIAKFGMGTAYVTPNLKEKVDLYKKYDIKPYCGGTLFEKCYFQDKLPDYLIRIRELGIEWVEVSNGTIDIKIEDRLNIINEIKKDFHVIAEVGSKDSNQEMSIVQWQEEINLLLEAGCEYVITEGRDSGTSGIYDRSGCLKADLIRQLVKGIDSRKVIFEAPSSKHQIFFINELGANVNLGNVNIKDVLLLETQRCGLRSDTFYLEDHECRLPL</sequence>
<dbReference type="EMBL" id="CP137640">
    <property type="protein sequence ID" value="WVX83378.1"/>
    <property type="molecule type" value="Genomic_DNA"/>
</dbReference>
<evidence type="ECO:0000313" key="3">
    <source>
        <dbReference type="Proteomes" id="UP001357223"/>
    </source>
</evidence>
<dbReference type="PANTHER" id="PTHR48413:SF1">
    <property type="entry name" value="PROTEIN HEAT-STRESS-ASSOCIATED 32"/>
    <property type="match status" value="1"/>
</dbReference>
<dbReference type="Gene3D" id="3.20.20.70">
    <property type="entry name" value="Aldolase class I"/>
    <property type="match status" value="1"/>
</dbReference>
<name>A0ABZ2CK12_9BACI</name>
<proteinExistence type="inferred from homology"/>
<dbReference type="InterPro" id="IPR013785">
    <property type="entry name" value="Aldolase_TIM"/>
</dbReference>
<dbReference type="PANTHER" id="PTHR48413">
    <property type="match status" value="1"/>
</dbReference>
<comment type="similarity">
    <text evidence="1">Belongs to the phosphosulfolactate synthase family.</text>
</comment>
<evidence type="ECO:0000256" key="1">
    <source>
        <dbReference type="ARBA" id="ARBA00010424"/>
    </source>
</evidence>
<dbReference type="InterPro" id="IPR036112">
    <property type="entry name" value="ComA_synth_sf"/>
</dbReference>
<keyword evidence="3" id="KW-1185">Reference proteome</keyword>
<reference evidence="2 3" key="1">
    <citation type="submission" date="2023-10" db="EMBL/GenBank/DDBJ databases">
        <title>Niallia locisalis sp.nov. isolated from a salt pond sample.</title>
        <authorList>
            <person name="Li X.-J."/>
            <person name="Dong L."/>
        </authorList>
    </citation>
    <scope>NUCLEOTIDE SEQUENCE [LARGE SCALE GENOMIC DNA]</scope>
    <source>
        <strain evidence="2 3">DSM 29761</strain>
    </source>
</reference>
<dbReference type="Proteomes" id="UP001357223">
    <property type="component" value="Chromosome"/>
</dbReference>
<gene>
    <name evidence="2" type="ORF">R4Z09_10455</name>
</gene>
<dbReference type="InterPro" id="IPR003830">
    <property type="entry name" value="ComA_synth"/>
</dbReference>